<dbReference type="Proteomes" id="UP000214739">
    <property type="component" value="Unassembled WGS sequence"/>
</dbReference>
<protein>
    <submittedName>
        <fullName evidence="3">4-oxalomesaconate hydratase</fullName>
    </submittedName>
</protein>
<evidence type="ECO:0000313" key="4">
    <source>
        <dbReference type="EMBL" id="TDG94809.1"/>
    </source>
</evidence>
<dbReference type="Gene3D" id="3.20.20.140">
    <property type="entry name" value="Metal-dependent hydrolases"/>
    <property type="match status" value="1"/>
</dbReference>
<dbReference type="GO" id="GO:0019748">
    <property type="term" value="P:secondary metabolic process"/>
    <property type="evidence" value="ECO:0007669"/>
    <property type="project" value="TreeGrafter"/>
</dbReference>
<comment type="caution">
    <text evidence="3">The sequence shown here is derived from an EMBL/GenBank/DDBJ whole genome shotgun (WGS) entry which is preliminary data.</text>
</comment>
<dbReference type="GO" id="GO:0016787">
    <property type="term" value="F:hydrolase activity"/>
    <property type="evidence" value="ECO:0007669"/>
    <property type="project" value="InterPro"/>
</dbReference>
<reference evidence="4 6" key="2">
    <citation type="journal article" date="2019" name="Appl. Microbiol. Biotechnol.">
        <title>Uncovering carbohydrate metabolism through a genotype-phenotype association study of 56 lactic acid bacteria genomes.</title>
        <authorList>
            <person name="Buron-Moles G."/>
            <person name="Chailyan A."/>
            <person name="Dolejs I."/>
            <person name="Forster J."/>
            <person name="Miks M.H."/>
        </authorList>
    </citation>
    <scope>NUCLEOTIDE SEQUENCE [LARGE SCALE GENOMIC DNA]</scope>
    <source>
        <strain evidence="4 6">DSM 10551</strain>
    </source>
</reference>
<dbReference type="PANTHER" id="PTHR21240:SF30">
    <property type="entry name" value="AMIDOHYDROLASE-RELATED DOMAIN-CONTAINING PROTEIN-RELATED"/>
    <property type="match status" value="1"/>
</dbReference>
<dbReference type="Pfam" id="PF04909">
    <property type="entry name" value="Amidohydro_2"/>
    <property type="match status" value="1"/>
</dbReference>
<organism evidence="3 5">
    <name type="scientific">Lentilactobacillus parakefiri</name>
    <dbReference type="NCBI Taxonomy" id="152332"/>
    <lineage>
        <taxon>Bacteria</taxon>
        <taxon>Bacillati</taxon>
        <taxon>Bacillota</taxon>
        <taxon>Bacilli</taxon>
        <taxon>Lactobacillales</taxon>
        <taxon>Lactobacillaceae</taxon>
        <taxon>Lentilactobacillus</taxon>
    </lineage>
</organism>
<dbReference type="InterPro" id="IPR032466">
    <property type="entry name" value="Metal_Hydrolase"/>
</dbReference>
<dbReference type="InterPro" id="IPR032465">
    <property type="entry name" value="ACMSD"/>
</dbReference>
<evidence type="ECO:0000259" key="2">
    <source>
        <dbReference type="Pfam" id="PF04909"/>
    </source>
</evidence>
<sequence>MKIITLEEHFSSQKLGQRTAEVLLKRSIGNVSPEMQDYMQRSLPSEAELEDITGSRIQWMDKHQISIQILSYGNQNPQNSDPKFAIELIKLANDELAKAVAEAPDRFCAFASLPVSHPTEAAAELTRSVEELGFKGAMLVRPTSQDHPFFDDPFYLPIFEAAANLNVPVYLHPSFPNPQIIDYYYSNGPWDDKVSGILGTAGYGWHTDVGIQTVRLLLSGVFEKYPNLKLISGHWGEFASFALERMDQVMYPETNLSEPISKIYRDHVYITPSGILTEPQLKFVKDEVGIEHLLYSIDYPYIKPENSGSFIANSPLTDEEKELFGHGNAEKLLQL</sequence>
<dbReference type="GO" id="GO:0016831">
    <property type="term" value="F:carboxy-lyase activity"/>
    <property type="evidence" value="ECO:0007669"/>
    <property type="project" value="InterPro"/>
</dbReference>
<dbReference type="InterPro" id="IPR006680">
    <property type="entry name" value="Amidohydro-rel"/>
</dbReference>
<reference evidence="3 5" key="1">
    <citation type="journal article" date="2017" name="Biosci Microbiota Food Health">
        <title>Genomic characterization reconfirms the taxonomic status of Lactobacillus parakefiri.</title>
        <authorList>
            <person name="Tanizawa Y."/>
            <person name="Kobayashi H."/>
            <person name="Kaminuma E."/>
            <person name="Sakamoto M."/>
            <person name="Ohkuma M."/>
            <person name="Nakamura Y."/>
            <person name="Arita M."/>
            <person name="Tohno M."/>
        </authorList>
    </citation>
    <scope>NUCLEOTIDE SEQUENCE [LARGE SCALE GENOMIC DNA]</scope>
    <source>
        <strain evidence="3 5">JCM 8573</strain>
    </source>
</reference>
<dbReference type="GO" id="GO:0005829">
    <property type="term" value="C:cytosol"/>
    <property type="evidence" value="ECO:0007669"/>
    <property type="project" value="TreeGrafter"/>
</dbReference>
<accession>A0A224VC31</accession>
<dbReference type="AlphaFoldDB" id="A0A224VC31"/>
<feature type="domain" description="Amidohydrolase-related" evidence="2">
    <location>
        <begin position="60"/>
        <end position="334"/>
    </location>
</feature>
<gene>
    <name evidence="4" type="ORF">C5L28_000848</name>
    <name evidence="3" type="ORF">LPKJCM_00490</name>
</gene>
<evidence type="ECO:0000256" key="1">
    <source>
        <dbReference type="ARBA" id="ARBA00023239"/>
    </source>
</evidence>
<keyword evidence="1" id="KW-0456">Lyase</keyword>
<keyword evidence="6" id="KW-1185">Reference proteome</keyword>
<dbReference type="EMBL" id="BDGB01000029">
    <property type="protein sequence ID" value="GAW71409.1"/>
    <property type="molecule type" value="Genomic_DNA"/>
</dbReference>
<dbReference type="RefSeq" id="WP_057962121.1">
    <property type="nucleotide sequence ID" value="NZ_BAAAXO010000039.1"/>
</dbReference>
<evidence type="ECO:0000313" key="5">
    <source>
        <dbReference type="Proteomes" id="UP000214739"/>
    </source>
</evidence>
<dbReference type="EMBL" id="PUFL01000009">
    <property type="protein sequence ID" value="TDG94809.1"/>
    <property type="molecule type" value="Genomic_DNA"/>
</dbReference>
<dbReference type="Proteomes" id="UP000294668">
    <property type="component" value="Unassembled WGS sequence"/>
</dbReference>
<name>A0A224VC31_9LACO</name>
<evidence type="ECO:0000313" key="3">
    <source>
        <dbReference type="EMBL" id="GAW71409.1"/>
    </source>
</evidence>
<dbReference type="PANTHER" id="PTHR21240">
    <property type="entry name" value="2-AMINO-3-CARBOXYLMUCONATE-6-SEMIALDEHYDE DECARBOXYLASE"/>
    <property type="match status" value="1"/>
</dbReference>
<evidence type="ECO:0000313" key="6">
    <source>
        <dbReference type="Proteomes" id="UP000294668"/>
    </source>
</evidence>
<reference evidence="4" key="3">
    <citation type="submission" date="2019-02" db="EMBL/GenBank/DDBJ databases">
        <authorList>
            <person name="Buron G."/>
            <person name="Chaylann A."/>
            <person name="Dolejs I."/>
            <person name="Forster J."/>
            <person name="Miks M.H."/>
        </authorList>
    </citation>
    <scope>NUCLEOTIDE SEQUENCE</scope>
    <source>
        <strain evidence="4">DSM 10551</strain>
    </source>
</reference>
<dbReference type="OrthoDB" id="9777673at2"/>
<proteinExistence type="predicted"/>
<dbReference type="SUPFAM" id="SSF51556">
    <property type="entry name" value="Metallo-dependent hydrolases"/>
    <property type="match status" value="1"/>
</dbReference>